<reference evidence="3 4" key="1">
    <citation type="submission" date="2020-12" db="EMBL/GenBank/DDBJ databases">
        <title>Concerted genomic and epigenomic changes stabilize Arabidopsis allopolyploids.</title>
        <authorList>
            <person name="Chen Z."/>
        </authorList>
    </citation>
    <scope>NUCLEOTIDE SEQUENCE [LARGE SCALE GENOMIC DNA]</scope>
    <source>
        <strain evidence="3">Allo738</strain>
        <tissue evidence="3">Leaf</tissue>
    </source>
</reference>
<gene>
    <name evidence="3" type="ORF">ISN45_Aa03g030660</name>
</gene>
<dbReference type="InterPro" id="IPR001810">
    <property type="entry name" value="F-box_dom"/>
</dbReference>
<evidence type="ECO:0000259" key="1">
    <source>
        <dbReference type="Pfam" id="PF00646"/>
    </source>
</evidence>
<feature type="domain" description="KIB1-4 beta-propeller" evidence="2">
    <location>
        <begin position="72"/>
        <end position="355"/>
    </location>
</feature>
<dbReference type="PANTHER" id="PTHR44259">
    <property type="entry name" value="OS07G0183000 PROTEIN-RELATED"/>
    <property type="match status" value="1"/>
</dbReference>
<dbReference type="Pfam" id="PF03478">
    <property type="entry name" value="Beta-prop_KIB1-4"/>
    <property type="match status" value="1"/>
</dbReference>
<comment type="caution">
    <text evidence="3">The sequence shown here is derived from an EMBL/GenBank/DDBJ whole genome shotgun (WGS) entry which is preliminary data.</text>
</comment>
<proteinExistence type="predicted"/>
<dbReference type="EMBL" id="JAEFBK010000008">
    <property type="protein sequence ID" value="KAG7578901.1"/>
    <property type="molecule type" value="Genomic_DNA"/>
</dbReference>
<dbReference type="Proteomes" id="UP000694240">
    <property type="component" value="Chromosome 8"/>
</dbReference>
<name>A0A8T2AXA4_9BRAS</name>
<sequence>MPNPGPWSELYPDLLESIFELLCLADVHRAKLVCLNWNTSSKRSVARKIKTPWLIVLFVDDEKDVYVLHNPNEDRIYKPVRDFSGIRFLANSGKWFLMLDSGCNLYIMDVFSEKRIDLPPLESLVSSTYALKPSGDKEYSLILPGGSCCKLNTSYLRSRLWVDEKTGEFVLVLFFDPSPYLFYCKNGDNHYTVIPVDDKFPNMLQGVTDLVLRGYRLYIASNRRCVRVIDLSGHQGFEDVTGSNPKPMLSPLGENDSFNIVATTAGEVLLVESTTVENQRTFRIYKKNPNADPEDQMPHLVEVDSLGDEALLLDLGITVPAANHALGIQPNTIYFARHNRVRYRVSFDLEICVFNVATKTIIKHLPHLANLKPRDALWFLPMT</sequence>
<protein>
    <submittedName>
        <fullName evidence="3">F-box domain</fullName>
    </submittedName>
</protein>
<evidence type="ECO:0000259" key="2">
    <source>
        <dbReference type="Pfam" id="PF03478"/>
    </source>
</evidence>
<evidence type="ECO:0000313" key="3">
    <source>
        <dbReference type="EMBL" id="KAG7578901.1"/>
    </source>
</evidence>
<dbReference type="PANTHER" id="PTHR44259:SF31">
    <property type="entry name" value="F-BOX FAMILY PROTEIN"/>
    <property type="match status" value="1"/>
</dbReference>
<dbReference type="InterPro" id="IPR050942">
    <property type="entry name" value="F-box_BR-signaling"/>
</dbReference>
<dbReference type="AlphaFoldDB" id="A0A8T2AXA4"/>
<dbReference type="InterPro" id="IPR005174">
    <property type="entry name" value="KIB1-4_b-propeller"/>
</dbReference>
<organism evidence="3 4">
    <name type="scientific">Arabidopsis thaliana x Arabidopsis arenosa</name>
    <dbReference type="NCBI Taxonomy" id="1240361"/>
    <lineage>
        <taxon>Eukaryota</taxon>
        <taxon>Viridiplantae</taxon>
        <taxon>Streptophyta</taxon>
        <taxon>Embryophyta</taxon>
        <taxon>Tracheophyta</taxon>
        <taxon>Spermatophyta</taxon>
        <taxon>Magnoliopsida</taxon>
        <taxon>eudicotyledons</taxon>
        <taxon>Gunneridae</taxon>
        <taxon>Pentapetalae</taxon>
        <taxon>rosids</taxon>
        <taxon>malvids</taxon>
        <taxon>Brassicales</taxon>
        <taxon>Brassicaceae</taxon>
        <taxon>Camelineae</taxon>
        <taxon>Arabidopsis</taxon>
    </lineage>
</organism>
<evidence type="ECO:0000313" key="4">
    <source>
        <dbReference type="Proteomes" id="UP000694240"/>
    </source>
</evidence>
<feature type="domain" description="F-box" evidence="1">
    <location>
        <begin position="7"/>
        <end position="42"/>
    </location>
</feature>
<accession>A0A8T2AXA4</accession>
<dbReference type="Pfam" id="PF00646">
    <property type="entry name" value="F-box"/>
    <property type="match status" value="1"/>
</dbReference>
<keyword evidence="4" id="KW-1185">Reference proteome</keyword>